<evidence type="ECO:0000256" key="3">
    <source>
        <dbReference type="ARBA" id="ARBA00022723"/>
    </source>
</evidence>
<accession>A0A2G2VF59</accession>
<protein>
    <submittedName>
        <fullName evidence="8">5-epiaristolochene 1,3-dihydroxylase</fullName>
    </submittedName>
</protein>
<dbReference type="GO" id="GO:0004497">
    <property type="term" value="F:monooxygenase activity"/>
    <property type="evidence" value="ECO:0007669"/>
    <property type="project" value="UniProtKB-KW"/>
</dbReference>
<keyword evidence="4 7" id="KW-0560">Oxidoreductase</keyword>
<name>A0A2G2VF59_CAPBA</name>
<dbReference type="SUPFAM" id="SSF48264">
    <property type="entry name" value="Cytochrome P450"/>
    <property type="match status" value="1"/>
</dbReference>
<evidence type="ECO:0000256" key="2">
    <source>
        <dbReference type="ARBA" id="ARBA00022617"/>
    </source>
</evidence>
<dbReference type="PROSITE" id="PS00086">
    <property type="entry name" value="CYTOCHROME_P450"/>
    <property type="match status" value="1"/>
</dbReference>
<evidence type="ECO:0000256" key="4">
    <source>
        <dbReference type="ARBA" id="ARBA00023002"/>
    </source>
</evidence>
<gene>
    <name evidence="8" type="ORF">CQW23_27924</name>
</gene>
<keyword evidence="3 7" id="KW-0479">Metal-binding</keyword>
<sequence>MHHMACGVPHCVLRDLAKKYGPLMHLQLGEVSAVVVTSSETAKQVLKTHDLAFASMPLWLTSDNFYPTVNFTKRIIWFTSSMPCRSAFGQVLKEQDMFIKLMIEVLRLEGGSDVADVFPSNKFLHVFSGAKKKLLDAHHKDMFTAGTETSSTIIWAMVEMLKNPRIFTKAQAEVRDAFRDKVTFNINDVEELKYLKSFIPERFEQCSVDFLGNNFEYLPFGDGRKICPGISFGLANVYLPLAKLLYHFDWKLPTGIEPRDLDLTELDGIVVGRKSDFYLIATPYQP</sequence>
<dbReference type="GO" id="GO:0005506">
    <property type="term" value="F:iron ion binding"/>
    <property type="evidence" value="ECO:0007669"/>
    <property type="project" value="InterPro"/>
</dbReference>
<dbReference type="PANTHER" id="PTHR47953">
    <property type="entry name" value="OS08G0105600 PROTEIN"/>
    <property type="match status" value="1"/>
</dbReference>
<keyword evidence="5 7" id="KW-0408">Iron</keyword>
<dbReference type="AlphaFoldDB" id="A0A2G2VF59"/>
<reference evidence="8 9" key="1">
    <citation type="journal article" date="2017" name="Genome Biol.">
        <title>New reference genome sequences of hot pepper reveal the massive evolution of plant disease-resistance genes by retroduplication.</title>
        <authorList>
            <person name="Kim S."/>
            <person name="Park J."/>
            <person name="Yeom S.I."/>
            <person name="Kim Y.M."/>
            <person name="Seo E."/>
            <person name="Kim K.T."/>
            <person name="Kim M.S."/>
            <person name="Lee J.M."/>
            <person name="Cheong K."/>
            <person name="Shin H.S."/>
            <person name="Kim S.B."/>
            <person name="Han K."/>
            <person name="Lee J."/>
            <person name="Park M."/>
            <person name="Lee H.A."/>
            <person name="Lee H.Y."/>
            <person name="Lee Y."/>
            <person name="Oh S."/>
            <person name="Lee J.H."/>
            <person name="Choi E."/>
            <person name="Choi E."/>
            <person name="Lee S.E."/>
            <person name="Jeon J."/>
            <person name="Kim H."/>
            <person name="Choi G."/>
            <person name="Song H."/>
            <person name="Lee J."/>
            <person name="Lee S.C."/>
            <person name="Kwon J.K."/>
            <person name="Lee H.Y."/>
            <person name="Koo N."/>
            <person name="Hong Y."/>
            <person name="Kim R.W."/>
            <person name="Kang W.H."/>
            <person name="Huh J.H."/>
            <person name="Kang B.C."/>
            <person name="Yang T.J."/>
            <person name="Lee Y.H."/>
            <person name="Bennetzen J.L."/>
            <person name="Choi D."/>
        </authorList>
    </citation>
    <scope>NUCLEOTIDE SEQUENCE [LARGE SCALE GENOMIC DNA]</scope>
    <source>
        <strain evidence="9">cv. PBC81</strain>
    </source>
</reference>
<keyword evidence="6 7" id="KW-0503">Monooxygenase</keyword>
<dbReference type="OrthoDB" id="2789670at2759"/>
<dbReference type="InterPro" id="IPR052306">
    <property type="entry name" value="CYP450_71D"/>
</dbReference>
<dbReference type="EMBL" id="MLFT02000012">
    <property type="protein sequence ID" value="PHT31587.1"/>
    <property type="molecule type" value="Genomic_DNA"/>
</dbReference>
<dbReference type="Gene3D" id="1.10.630.10">
    <property type="entry name" value="Cytochrome P450"/>
    <property type="match status" value="3"/>
</dbReference>
<dbReference type="GO" id="GO:0020037">
    <property type="term" value="F:heme binding"/>
    <property type="evidence" value="ECO:0007669"/>
    <property type="project" value="InterPro"/>
</dbReference>
<dbReference type="InterPro" id="IPR017972">
    <property type="entry name" value="Cyt_P450_CS"/>
</dbReference>
<dbReference type="InterPro" id="IPR001128">
    <property type="entry name" value="Cyt_P450"/>
</dbReference>
<keyword evidence="2 7" id="KW-0349">Heme</keyword>
<proteinExistence type="inferred from homology"/>
<dbReference type="Pfam" id="PF00067">
    <property type="entry name" value="p450"/>
    <property type="match status" value="2"/>
</dbReference>
<comment type="caution">
    <text evidence="8">The sequence shown here is derived from an EMBL/GenBank/DDBJ whole genome shotgun (WGS) entry which is preliminary data.</text>
</comment>
<evidence type="ECO:0000313" key="9">
    <source>
        <dbReference type="Proteomes" id="UP000224567"/>
    </source>
</evidence>
<organism evidence="8 9">
    <name type="scientific">Capsicum baccatum</name>
    <name type="common">Peruvian pepper</name>
    <dbReference type="NCBI Taxonomy" id="33114"/>
    <lineage>
        <taxon>Eukaryota</taxon>
        <taxon>Viridiplantae</taxon>
        <taxon>Streptophyta</taxon>
        <taxon>Embryophyta</taxon>
        <taxon>Tracheophyta</taxon>
        <taxon>Spermatophyta</taxon>
        <taxon>Magnoliopsida</taxon>
        <taxon>eudicotyledons</taxon>
        <taxon>Gunneridae</taxon>
        <taxon>Pentapetalae</taxon>
        <taxon>asterids</taxon>
        <taxon>lamiids</taxon>
        <taxon>Solanales</taxon>
        <taxon>Solanaceae</taxon>
        <taxon>Solanoideae</taxon>
        <taxon>Capsiceae</taxon>
        <taxon>Capsicum</taxon>
    </lineage>
</organism>
<evidence type="ECO:0000313" key="8">
    <source>
        <dbReference type="EMBL" id="PHT31587.1"/>
    </source>
</evidence>
<evidence type="ECO:0000256" key="6">
    <source>
        <dbReference type="ARBA" id="ARBA00023033"/>
    </source>
</evidence>
<comment type="similarity">
    <text evidence="1 7">Belongs to the cytochrome P450 family.</text>
</comment>
<reference evidence="9" key="2">
    <citation type="journal article" date="2017" name="J. Anim. Genet.">
        <title>Multiple reference genome sequences of hot pepper reveal the massive evolution of plant disease resistance genes by retroduplication.</title>
        <authorList>
            <person name="Kim S."/>
            <person name="Park J."/>
            <person name="Yeom S.-I."/>
            <person name="Kim Y.-M."/>
            <person name="Seo E."/>
            <person name="Kim K.-T."/>
            <person name="Kim M.-S."/>
            <person name="Lee J.M."/>
            <person name="Cheong K."/>
            <person name="Shin H.-S."/>
            <person name="Kim S.-B."/>
            <person name="Han K."/>
            <person name="Lee J."/>
            <person name="Park M."/>
            <person name="Lee H.-A."/>
            <person name="Lee H.-Y."/>
            <person name="Lee Y."/>
            <person name="Oh S."/>
            <person name="Lee J.H."/>
            <person name="Choi E."/>
            <person name="Choi E."/>
            <person name="Lee S.E."/>
            <person name="Jeon J."/>
            <person name="Kim H."/>
            <person name="Choi G."/>
            <person name="Song H."/>
            <person name="Lee J."/>
            <person name="Lee S.-C."/>
            <person name="Kwon J.-K."/>
            <person name="Lee H.-Y."/>
            <person name="Koo N."/>
            <person name="Hong Y."/>
            <person name="Kim R.W."/>
            <person name="Kang W.-H."/>
            <person name="Huh J.H."/>
            <person name="Kang B.-C."/>
            <person name="Yang T.-J."/>
            <person name="Lee Y.-H."/>
            <person name="Bennetzen J.L."/>
            <person name="Choi D."/>
        </authorList>
    </citation>
    <scope>NUCLEOTIDE SEQUENCE [LARGE SCALE GENOMIC DNA]</scope>
    <source>
        <strain evidence="9">cv. PBC81</strain>
    </source>
</reference>
<evidence type="ECO:0000256" key="1">
    <source>
        <dbReference type="ARBA" id="ARBA00010617"/>
    </source>
</evidence>
<keyword evidence="9" id="KW-1185">Reference proteome</keyword>
<dbReference type="PANTHER" id="PTHR47953:SF17">
    <property type="entry name" value="CYTOCHROME P450"/>
    <property type="match status" value="1"/>
</dbReference>
<dbReference type="PRINTS" id="PR00385">
    <property type="entry name" value="P450"/>
</dbReference>
<evidence type="ECO:0000256" key="7">
    <source>
        <dbReference type="RuleBase" id="RU000461"/>
    </source>
</evidence>
<dbReference type="GO" id="GO:0016705">
    <property type="term" value="F:oxidoreductase activity, acting on paired donors, with incorporation or reduction of molecular oxygen"/>
    <property type="evidence" value="ECO:0007669"/>
    <property type="project" value="InterPro"/>
</dbReference>
<evidence type="ECO:0000256" key="5">
    <source>
        <dbReference type="ARBA" id="ARBA00023004"/>
    </source>
</evidence>
<dbReference type="InterPro" id="IPR036396">
    <property type="entry name" value="Cyt_P450_sf"/>
</dbReference>
<dbReference type="Proteomes" id="UP000224567">
    <property type="component" value="Unassembled WGS sequence"/>
</dbReference>